<evidence type="ECO:0000256" key="5">
    <source>
        <dbReference type="ARBA" id="ARBA00022692"/>
    </source>
</evidence>
<keyword evidence="4" id="KW-1003">Cell membrane</keyword>
<organism evidence="16">
    <name type="scientific">Lygus hesperus</name>
    <name type="common">Western plant bug</name>
    <dbReference type="NCBI Taxonomy" id="30085"/>
    <lineage>
        <taxon>Eukaryota</taxon>
        <taxon>Metazoa</taxon>
        <taxon>Ecdysozoa</taxon>
        <taxon>Arthropoda</taxon>
        <taxon>Hexapoda</taxon>
        <taxon>Insecta</taxon>
        <taxon>Pterygota</taxon>
        <taxon>Neoptera</taxon>
        <taxon>Paraneoptera</taxon>
        <taxon>Hemiptera</taxon>
        <taxon>Heteroptera</taxon>
        <taxon>Panheteroptera</taxon>
        <taxon>Cimicomorpha</taxon>
        <taxon>Miridae</taxon>
        <taxon>Mirini</taxon>
        <taxon>Lygus</taxon>
    </lineage>
</organism>
<name>A0A0K8S8G1_LYGHE</name>
<dbReference type="AlphaFoldDB" id="A0A0K8S8G1"/>
<protein>
    <recommendedName>
        <fullName evidence="17">Ionotropic glutamate receptor C-terminal domain-containing protein</fullName>
    </recommendedName>
</protein>
<evidence type="ECO:0000256" key="2">
    <source>
        <dbReference type="ARBA" id="ARBA00008685"/>
    </source>
</evidence>
<dbReference type="GO" id="GO:0050906">
    <property type="term" value="P:detection of stimulus involved in sensory perception"/>
    <property type="evidence" value="ECO:0007669"/>
    <property type="project" value="UniProtKB-ARBA"/>
</dbReference>
<evidence type="ECO:0008006" key="17">
    <source>
        <dbReference type="Google" id="ProtNLM"/>
    </source>
</evidence>
<feature type="non-terminal residue" evidence="16">
    <location>
        <position position="1"/>
    </location>
</feature>
<dbReference type="EMBL" id="GBRD01016263">
    <property type="protein sequence ID" value="JAG49563.1"/>
    <property type="molecule type" value="Transcribed_RNA"/>
</dbReference>
<dbReference type="Pfam" id="PF10613">
    <property type="entry name" value="Lig_chan-Glu_bd"/>
    <property type="match status" value="1"/>
</dbReference>
<keyword evidence="7" id="KW-0406">Ion transport</keyword>
<keyword evidence="3" id="KW-0813">Transport</keyword>
<evidence type="ECO:0000256" key="10">
    <source>
        <dbReference type="ARBA" id="ARBA00023180"/>
    </source>
</evidence>
<feature type="domain" description="Ionotropic glutamate receptor C-terminal" evidence="14">
    <location>
        <begin position="274"/>
        <end position="379"/>
    </location>
</feature>
<evidence type="ECO:0000259" key="15">
    <source>
        <dbReference type="Pfam" id="PF10613"/>
    </source>
</evidence>
<feature type="domain" description="Ionotropic glutamate receptor L-glutamate and glycine-binding" evidence="15">
    <location>
        <begin position="185"/>
        <end position="259"/>
    </location>
</feature>
<evidence type="ECO:0000256" key="7">
    <source>
        <dbReference type="ARBA" id="ARBA00023065"/>
    </source>
</evidence>
<evidence type="ECO:0000259" key="14">
    <source>
        <dbReference type="Pfam" id="PF00060"/>
    </source>
</evidence>
<keyword evidence="5 13" id="KW-0812">Transmembrane</keyword>
<feature type="non-terminal residue" evidence="16">
    <location>
        <position position="447"/>
    </location>
</feature>
<proteinExistence type="inferred from homology"/>
<dbReference type="InterPro" id="IPR001320">
    <property type="entry name" value="Iontro_rcpt_C"/>
</dbReference>
<dbReference type="PANTHER" id="PTHR42643">
    <property type="entry name" value="IONOTROPIC RECEPTOR 20A-RELATED"/>
    <property type="match status" value="1"/>
</dbReference>
<dbReference type="Gene3D" id="1.10.287.70">
    <property type="match status" value="1"/>
</dbReference>
<evidence type="ECO:0000256" key="8">
    <source>
        <dbReference type="ARBA" id="ARBA00023136"/>
    </source>
</evidence>
<evidence type="ECO:0000256" key="13">
    <source>
        <dbReference type="SAM" id="Phobius"/>
    </source>
</evidence>
<keyword evidence="12" id="KW-0407">Ion channel</keyword>
<keyword evidence="9" id="KW-0675">Receptor</keyword>
<keyword evidence="11" id="KW-1071">Ligand-gated ion channel</keyword>
<accession>A0A0K8S8G1</accession>
<dbReference type="GO" id="GO:0005886">
    <property type="term" value="C:plasma membrane"/>
    <property type="evidence" value="ECO:0007669"/>
    <property type="project" value="UniProtKB-SubCell"/>
</dbReference>
<evidence type="ECO:0000313" key="16">
    <source>
        <dbReference type="EMBL" id="JAG49563.1"/>
    </source>
</evidence>
<dbReference type="InterPro" id="IPR052192">
    <property type="entry name" value="Insect_Ionotropic_Sensory_Rcpt"/>
</dbReference>
<dbReference type="PANTHER" id="PTHR42643:SF33">
    <property type="entry name" value="GLUTAMATE RECEPTOR 2-LIKE PROTEIN"/>
    <property type="match status" value="1"/>
</dbReference>
<comment type="subcellular location">
    <subcellularLocation>
        <location evidence="1">Cell membrane</location>
        <topology evidence="1">Multi-pass membrane protein</topology>
    </subcellularLocation>
</comment>
<dbReference type="SUPFAM" id="SSF53850">
    <property type="entry name" value="Periplasmic binding protein-like II"/>
    <property type="match status" value="1"/>
</dbReference>
<keyword evidence="6 13" id="KW-1133">Transmembrane helix</keyword>
<dbReference type="Pfam" id="PF00060">
    <property type="entry name" value="Lig_chan"/>
    <property type="match status" value="1"/>
</dbReference>
<evidence type="ECO:0000256" key="6">
    <source>
        <dbReference type="ARBA" id="ARBA00022989"/>
    </source>
</evidence>
<reference evidence="16" key="1">
    <citation type="submission" date="2014-09" db="EMBL/GenBank/DDBJ databases">
        <authorList>
            <person name="Magalhaes I.L.F."/>
            <person name="Oliveira U."/>
            <person name="Santos F.R."/>
            <person name="Vidigal T.H.D.A."/>
            <person name="Brescovit A.D."/>
            <person name="Santos A.J."/>
        </authorList>
    </citation>
    <scope>NUCLEOTIDE SEQUENCE</scope>
</reference>
<evidence type="ECO:0000256" key="4">
    <source>
        <dbReference type="ARBA" id="ARBA00022475"/>
    </source>
</evidence>
<feature type="transmembrane region" description="Helical" evidence="13">
    <location>
        <begin position="276"/>
        <end position="297"/>
    </location>
</feature>
<feature type="transmembrane region" description="Helical" evidence="13">
    <location>
        <begin position="337"/>
        <end position="357"/>
    </location>
</feature>
<dbReference type="InterPro" id="IPR019594">
    <property type="entry name" value="Glu/Gly-bd"/>
</dbReference>
<dbReference type="GO" id="GO:0015276">
    <property type="term" value="F:ligand-gated monoatomic ion channel activity"/>
    <property type="evidence" value="ECO:0007669"/>
    <property type="project" value="InterPro"/>
</dbReference>
<evidence type="ECO:0000256" key="12">
    <source>
        <dbReference type="ARBA" id="ARBA00023303"/>
    </source>
</evidence>
<keyword evidence="8 13" id="KW-0472">Membrane</keyword>
<comment type="similarity">
    <text evidence="2">Belongs to the glutamate-gated ion channel (TC 1.A.10.1) family.</text>
</comment>
<evidence type="ECO:0000256" key="1">
    <source>
        <dbReference type="ARBA" id="ARBA00004651"/>
    </source>
</evidence>
<evidence type="ECO:0000256" key="3">
    <source>
        <dbReference type="ARBA" id="ARBA00022448"/>
    </source>
</evidence>
<evidence type="ECO:0000256" key="11">
    <source>
        <dbReference type="ARBA" id="ARBA00023286"/>
    </source>
</evidence>
<evidence type="ECO:0000256" key="9">
    <source>
        <dbReference type="ARBA" id="ARBA00023170"/>
    </source>
</evidence>
<dbReference type="Gene3D" id="3.40.190.10">
    <property type="entry name" value="Periplasmic binding protein-like II"/>
    <property type="match status" value="1"/>
</dbReference>
<sequence length="447" mass="50397">LKEMSTRGFLVSFFQESSFTTDPHRLGGVLDLGCGDFDDFIEKMTKDRLFLPHHEWLLIDEIPVNPGDVADDLKVPVQTDGLRRIANAYMLPGSSATVAQFAGPIVRFFDVYRVHMNKPLKYHLLDTQPKAARKYDLPKPPNRSDLEHITLNAITVIYKFDLFTTLDDPDRPDVDAWAKIHYPVAKHMEEQLNFVMNLSIADDYGWAVNGTFNGIMGYFQRGEADIGATALFMRPDRMPLVDFTSVCFDLGSTVIFKQPRLSSVSNIFLLPFSKSVWMAIGVLALCVIVFLGLELILHRHLSSSPSYSEEHVNVIDIVTFVAGFICQQGSNIMPESLAARIAVFTFSLSVVFFYTSYSANIVALLRSTPPILKTLSDLTASHLDIIVEDRKYNIIYFKESTDPNVHLLYDKKVKPHLSTAFIPPKEGIMKMRSGEYAYNVDINAGYK</sequence>
<keyword evidence="10" id="KW-0325">Glycoprotein</keyword>